<feature type="domain" description="Response regulatory" evidence="8">
    <location>
        <begin position="3"/>
        <end position="116"/>
    </location>
</feature>
<dbReference type="InterPro" id="IPR001789">
    <property type="entry name" value="Sig_transdc_resp-reg_receiver"/>
</dbReference>
<dbReference type="GeneID" id="71514115"/>
<dbReference type="InterPro" id="IPR036388">
    <property type="entry name" value="WH-like_DNA-bd_sf"/>
</dbReference>
<accession>A0AAC9NKP8</accession>
<dbReference type="PANTHER" id="PTHR48111">
    <property type="entry name" value="REGULATOR OF RPOS"/>
    <property type="match status" value="1"/>
</dbReference>
<dbReference type="Gene3D" id="3.40.50.2300">
    <property type="match status" value="1"/>
</dbReference>
<evidence type="ECO:0000256" key="5">
    <source>
        <dbReference type="ARBA" id="ARBA00023163"/>
    </source>
</evidence>
<dbReference type="KEGG" id="vhl:BME96_06925"/>
<gene>
    <name evidence="10" type="ORF">BME96_06925</name>
</gene>
<evidence type="ECO:0000256" key="6">
    <source>
        <dbReference type="PROSITE-ProRule" id="PRU00169"/>
    </source>
</evidence>
<dbReference type="CDD" id="cd17574">
    <property type="entry name" value="REC_OmpR"/>
    <property type="match status" value="1"/>
</dbReference>
<dbReference type="InterPro" id="IPR011006">
    <property type="entry name" value="CheY-like_superfamily"/>
</dbReference>
<dbReference type="PANTHER" id="PTHR48111:SF73">
    <property type="entry name" value="ALKALINE PHOSPHATASE SYNTHESIS TRANSCRIPTIONAL REGULATORY PROTEIN PHOP"/>
    <property type="match status" value="1"/>
</dbReference>
<dbReference type="Pfam" id="PF00072">
    <property type="entry name" value="Response_reg"/>
    <property type="match status" value="1"/>
</dbReference>
<dbReference type="GO" id="GO:0000976">
    <property type="term" value="F:transcription cis-regulatory region binding"/>
    <property type="evidence" value="ECO:0007669"/>
    <property type="project" value="TreeGrafter"/>
</dbReference>
<dbReference type="SUPFAM" id="SSF52172">
    <property type="entry name" value="CheY-like"/>
    <property type="match status" value="1"/>
</dbReference>
<dbReference type="SMART" id="SM00448">
    <property type="entry name" value="REC"/>
    <property type="match status" value="1"/>
</dbReference>
<feature type="modified residue" description="4-aspartylphosphate" evidence="6">
    <location>
        <position position="52"/>
    </location>
</feature>
<dbReference type="PROSITE" id="PS50110">
    <property type="entry name" value="RESPONSE_REGULATORY"/>
    <property type="match status" value="1"/>
</dbReference>
<keyword evidence="3" id="KW-0805">Transcription regulation</keyword>
<dbReference type="RefSeq" id="WP_071648743.1">
    <property type="nucleotide sequence ID" value="NZ_CP017962.1"/>
</dbReference>
<evidence type="ECO:0000313" key="11">
    <source>
        <dbReference type="Proteomes" id="UP000182945"/>
    </source>
</evidence>
<keyword evidence="4 7" id="KW-0238">DNA-binding</keyword>
<evidence type="ECO:0000256" key="2">
    <source>
        <dbReference type="ARBA" id="ARBA00023012"/>
    </source>
</evidence>
<keyword evidence="1 6" id="KW-0597">Phosphoprotein</keyword>
<organism evidence="10 11">
    <name type="scientific">Virgibacillus halodenitrificans</name>
    <name type="common">Bacillus halodenitrificans</name>
    <dbReference type="NCBI Taxonomy" id="1482"/>
    <lineage>
        <taxon>Bacteria</taxon>
        <taxon>Bacillati</taxon>
        <taxon>Bacillota</taxon>
        <taxon>Bacilli</taxon>
        <taxon>Bacillales</taxon>
        <taxon>Bacillaceae</taxon>
        <taxon>Virgibacillus</taxon>
    </lineage>
</organism>
<dbReference type="GO" id="GO:0000156">
    <property type="term" value="F:phosphorelay response regulator activity"/>
    <property type="evidence" value="ECO:0007669"/>
    <property type="project" value="TreeGrafter"/>
</dbReference>
<protein>
    <submittedName>
        <fullName evidence="10">DNA-binding response regulator</fullName>
    </submittedName>
</protein>
<keyword evidence="5" id="KW-0804">Transcription</keyword>
<evidence type="ECO:0000259" key="8">
    <source>
        <dbReference type="PROSITE" id="PS50110"/>
    </source>
</evidence>
<dbReference type="EMBL" id="CP017962">
    <property type="protein sequence ID" value="APC47919.1"/>
    <property type="molecule type" value="Genomic_DNA"/>
</dbReference>
<dbReference type="AlphaFoldDB" id="A0AAC9NKP8"/>
<dbReference type="FunFam" id="3.40.50.2300:FF:000001">
    <property type="entry name" value="DNA-binding response regulator PhoB"/>
    <property type="match status" value="1"/>
</dbReference>
<evidence type="ECO:0000256" key="3">
    <source>
        <dbReference type="ARBA" id="ARBA00023015"/>
    </source>
</evidence>
<evidence type="ECO:0000256" key="1">
    <source>
        <dbReference type="ARBA" id="ARBA00022553"/>
    </source>
</evidence>
<dbReference type="CDD" id="cd00383">
    <property type="entry name" value="trans_reg_C"/>
    <property type="match status" value="1"/>
</dbReference>
<dbReference type="Pfam" id="PF00486">
    <property type="entry name" value="Trans_reg_C"/>
    <property type="match status" value="1"/>
</dbReference>
<feature type="domain" description="OmpR/PhoB-type" evidence="9">
    <location>
        <begin position="123"/>
        <end position="223"/>
    </location>
</feature>
<dbReference type="SMART" id="SM00862">
    <property type="entry name" value="Trans_reg_C"/>
    <property type="match status" value="1"/>
</dbReference>
<evidence type="ECO:0000256" key="4">
    <source>
        <dbReference type="ARBA" id="ARBA00023125"/>
    </source>
</evidence>
<evidence type="ECO:0000256" key="7">
    <source>
        <dbReference type="PROSITE-ProRule" id="PRU01091"/>
    </source>
</evidence>
<feature type="DNA-binding region" description="OmpR/PhoB-type" evidence="7">
    <location>
        <begin position="123"/>
        <end position="223"/>
    </location>
</feature>
<name>A0AAC9NKP8_VIRHA</name>
<sequence>MYKVLLVDDEKRMLELLALYLHPHQYHCVKAQDAATAMENVQKETFDIVLLDVMMPQVNGWELCEQIRKISDVPIIMLTARDQKEDIVKGLRLGADDYITKPFDEQELLARMEALLRRSISDSAVIKVAGLIWDESKFELTYENQHIKLTPKEFSMLGHLIRHPNQVFAREQLLDLIWGFASHTEGRTVDSHVRNVREKIRQSGFPIDAYFKTVWGVGYKWVQSK</sequence>
<dbReference type="GO" id="GO:0005829">
    <property type="term" value="C:cytosol"/>
    <property type="evidence" value="ECO:0007669"/>
    <property type="project" value="TreeGrafter"/>
</dbReference>
<dbReference type="GO" id="GO:0006355">
    <property type="term" value="P:regulation of DNA-templated transcription"/>
    <property type="evidence" value="ECO:0007669"/>
    <property type="project" value="InterPro"/>
</dbReference>
<evidence type="ECO:0000259" key="9">
    <source>
        <dbReference type="PROSITE" id="PS51755"/>
    </source>
</evidence>
<dbReference type="InterPro" id="IPR001867">
    <property type="entry name" value="OmpR/PhoB-type_DNA-bd"/>
</dbReference>
<proteinExistence type="predicted"/>
<dbReference type="Gene3D" id="1.10.10.10">
    <property type="entry name" value="Winged helix-like DNA-binding domain superfamily/Winged helix DNA-binding domain"/>
    <property type="match status" value="1"/>
</dbReference>
<dbReference type="Proteomes" id="UP000182945">
    <property type="component" value="Chromosome"/>
</dbReference>
<dbReference type="Gene3D" id="6.10.250.690">
    <property type="match status" value="1"/>
</dbReference>
<dbReference type="GO" id="GO:0032993">
    <property type="term" value="C:protein-DNA complex"/>
    <property type="evidence" value="ECO:0007669"/>
    <property type="project" value="TreeGrafter"/>
</dbReference>
<dbReference type="PROSITE" id="PS51755">
    <property type="entry name" value="OMPR_PHOB"/>
    <property type="match status" value="1"/>
</dbReference>
<dbReference type="InterPro" id="IPR039420">
    <property type="entry name" value="WalR-like"/>
</dbReference>
<keyword evidence="2" id="KW-0902">Two-component regulatory system</keyword>
<reference evidence="10 11" key="1">
    <citation type="submission" date="2016-11" db="EMBL/GenBank/DDBJ databases">
        <title>Complete genome sequencing of Virgibacillus halodenitrificans PDB-F2.</title>
        <authorList>
            <person name="Sun Z."/>
            <person name="Zhou Y."/>
            <person name="Li H."/>
        </authorList>
    </citation>
    <scope>NUCLEOTIDE SEQUENCE [LARGE SCALE GENOMIC DNA]</scope>
    <source>
        <strain evidence="10 11">PDB-F2</strain>
    </source>
</reference>
<evidence type="ECO:0000313" key="10">
    <source>
        <dbReference type="EMBL" id="APC47919.1"/>
    </source>
</evidence>